<accession>A0A8X6TYH0</accession>
<dbReference type="EMBL" id="BMAW01018748">
    <property type="protein sequence ID" value="GFT59893.1"/>
    <property type="molecule type" value="Genomic_DNA"/>
</dbReference>
<feature type="coiled-coil region" evidence="1">
    <location>
        <begin position="209"/>
        <end position="250"/>
    </location>
</feature>
<evidence type="ECO:0000313" key="3">
    <source>
        <dbReference type="EMBL" id="GFT59893.1"/>
    </source>
</evidence>
<evidence type="ECO:0000256" key="2">
    <source>
        <dbReference type="SAM" id="MobiDB-lite"/>
    </source>
</evidence>
<dbReference type="Proteomes" id="UP000887013">
    <property type="component" value="Unassembled WGS sequence"/>
</dbReference>
<dbReference type="InterPro" id="IPR038929">
    <property type="entry name" value="CCDC13"/>
</dbReference>
<sequence length="563" mass="66000">MAKEVKDSCHPRCDACDYQKLKNMENNPTVRELRDKIEQLNFRLTECKTENQMLKRNLHLAKQMVCKEVGEPSMDFKALLKHGTEPNFRGRLENVLLLKRKVQDLQGHLKKLEGQTPVVRETPSEVFTKSRIPKDRKAFWRMELERRLARENAERQMSPITKECHELRKKLDAEKVRFRDLNGEVNLLRSELQSQVSKNEEDMGLVQSFRTIENQLQDTLKERAEIRESVAGYRARNKRLDEEITTMKEDLQILYYKAKDNNMLIDTLTDKHKQIQDAIEAEKSIVRQNVERYKHEIGNLKISHEEDVKILDLLQNMTRERNEFIDVLKKDIKSGFVDKDDKVESEETVEIESKSDDDETTIANESPKSDQKPPISVPENEVVVEKEIPSPETKCKVLQMMIDCAKYRALLEAAHVESDRLRYVISVQEKQMNDVATKVVETGRIIMLKNAEKKELSEKIKKLQKLISEKRKKSSVFTQTKNRLEDLAIKIEAQREENDFLRSFLQNAVEKKFEDFDLYRTFVNETKDFFVNALQEIKTTLKQKEESYDDEVAATNEKNESID</sequence>
<dbReference type="AlphaFoldDB" id="A0A8X6TYH0"/>
<dbReference type="PANTHER" id="PTHR31935:SF1">
    <property type="entry name" value="COILED-COIL DOMAIN-CONTAINING PROTEIN 13"/>
    <property type="match status" value="1"/>
</dbReference>
<protein>
    <submittedName>
        <fullName evidence="3">Uncharacterized protein</fullName>
    </submittedName>
</protein>
<evidence type="ECO:0000256" key="1">
    <source>
        <dbReference type="SAM" id="Coils"/>
    </source>
</evidence>
<feature type="coiled-coil region" evidence="1">
    <location>
        <begin position="30"/>
        <end position="57"/>
    </location>
</feature>
<feature type="coiled-coil region" evidence="1">
    <location>
        <begin position="446"/>
        <end position="497"/>
    </location>
</feature>
<feature type="compositionally biased region" description="Acidic residues" evidence="2">
    <location>
        <begin position="343"/>
        <end position="360"/>
    </location>
</feature>
<reference evidence="3" key="1">
    <citation type="submission" date="2020-08" db="EMBL/GenBank/DDBJ databases">
        <title>Multicomponent nature underlies the extraordinary mechanical properties of spider dragline silk.</title>
        <authorList>
            <person name="Kono N."/>
            <person name="Nakamura H."/>
            <person name="Mori M."/>
            <person name="Yoshida Y."/>
            <person name="Ohtoshi R."/>
            <person name="Malay A.D."/>
            <person name="Moran D.A.P."/>
            <person name="Tomita M."/>
            <person name="Numata K."/>
            <person name="Arakawa K."/>
        </authorList>
    </citation>
    <scope>NUCLEOTIDE SEQUENCE</scope>
</reference>
<name>A0A8X6TYH0_NEPPI</name>
<keyword evidence="1" id="KW-0175">Coiled coil</keyword>
<keyword evidence="4" id="KW-1185">Reference proteome</keyword>
<comment type="caution">
    <text evidence="3">The sequence shown here is derived from an EMBL/GenBank/DDBJ whole genome shotgun (WGS) entry which is preliminary data.</text>
</comment>
<evidence type="ECO:0000313" key="4">
    <source>
        <dbReference type="Proteomes" id="UP000887013"/>
    </source>
</evidence>
<proteinExistence type="predicted"/>
<organism evidence="3 4">
    <name type="scientific">Nephila pilipes</name>
    <name type="common">Giant wood spider</name>
    <name type="synonym">Nephila maculata</name>
    <dbReference type="NCBI Taxonomy" id="299642"/>
    <lineage>
        <taxon>Eukaryota</taxon>
        <taxon>Metazoa</taxon>
        <taxon>Ecdysozoa</taxon>
        <taxon>Arthropoda</taxon>
        <taxon>Chelicerata</taxon>
        <taxon>Arachnida</taxon>
        <taxon>Araneae</taxon>
        <taxon>Araneomorphae</taxon>
        <taxon>Entelegynae</taxon>
        <taxon>Araneoidea</taxon>
        <taxon>Nephilidae</taxon>
        <taxon>Nephila</taxon>
    </lineage>
</organism>
<dbReference type="OrthoDB" id="10070368at2759"/>
<gene>
    <name evidence="3" type="primary">AVEN_26252_1</name>
    <name evidence="3" type="ORF">NPIL_217301</name>
</gene>
<dbReference type="PANTHER" id="PTHR31935">
    <property type="entry name" value="COILED-COIL DOMAIN-CONTAINING PROTEIN 13"/>
    <property type="match status" value="1"/>
</dbReference>
<feature type="region of interest" description="Disordered" evidence="2">
    <location>
        <begin position="343"/>
        <end position="378"/>
    </location>
</feature>